<evidence type="ECO:0000256" key="1">
    <source>
        <dbReference type="SAM" id="MobiDB-lite"/>
    </source>
</evidence>
<protein>
    <submittedName>
        <fullName evidence="2">Uncharacterized protein</fullName>
    </submittedName>
</protein>
<dbReference type="AlphaFoldDB" id="A0AAX6MIM9"/>
<gene>
    <name evidence="2" type="ORF">Daesc_007089</name>
</gene>
<dbReference type="EMBL" id="JBANMG010000006">
    <property type="protein sequence ID" value="KAK6952548.1"/>
    <property type="molecule type" value="Genomic_DNA"/>
</dbReference>
<sequence>MEVPKKISFPDPPRPPTPGPPRPPPIPPRPPVPTPPPSPNSSAEMEWLQDLLVKNVSILAVWVMNAWFASNEPVSFPHPPRPPTPGPRPGPIGPRPDVPTPPPSPHRSAEGISNEASQDDENIEAGGPCMTSLGRLFYECLDRKHNILYTPKSISYDPCEGENMNVQKAKRENKLTDDPYRDETRLHTLIYFPKSMSSPHMSHLNSYGEEKPGRLGQALRASTGTSKHSLSSPSPPTTGQCKRALSGLDITSRSSSPVVTSPTVWGIYSQATSSITAVV</sequence>
<comment type="caution">
    <text evidence="2">The sequence shown here is derived from an EMBL/GenBank/DDBJ whole genome shotgun (WGS) entry which is preliminary data.</text>
</comment>
<evidence type="ECO:0000313" key="3">
    <source>
        <dbReference type="Proteomes" id="UP001369815"/>
    </source>
</evidence>
<feature type="compositionally biased region" description="Pro residues" evidence="1">
    <location>
        <begin position="10"/>
        <end position="39"/>
    </location>
</feature>
<dbReference type="Proteomes" id="UP001369815">
    <property type="component" value="Unassembled WGS sequence"/>
</dbReference>
<feature type="region of interest" description="Disordered" evidence="1">
    <location>
        <begin position="220"/>
        <end position="241"/>
    </location>
</feature>
<feature type="compositionally biased region" description="Pro residues" evidence="1">
    <location>
        <begin position="78"/>
        <end position="105"/>
    </location>
</feature>
<feature type="compositionally biased region" description="Polar residues" evidence="1">
    <location>
        <begin position="220"/>
        <end position="240"/>
    </location>
</feature>
<evidence type="ECO:0000313" key="2">
    <source>
        <dbReference type="EMBL" id="KAK6952548.1"/>
    </source>
</evidence>
<organism evidence="2 3">
    <name type="scientific">Daldinia eschscholtzii</name>
    <dbReference type="NCBI Taxonomy" id="292717"/>
    <lineage>
        <taxon>Eukaryota</taxon>
        <taxon>Fungi</taxon>
        <taxon>Dikarya</taxon>
        <taxon>Ascomycota</taxon>
        <taxon>Pezizomycotina</taxon>
        <taxon>Sordariomycetes</taxon>
        <taxon>Xylariomycetidae</taxon>
        <taxon>Xylariales</taxon>
        <taxon>Hypoxylaceae</taxon>
        <taxon>Daldinia</taxon>
    </lineage>
</organism>
<dbReference type="PRINTS" id="PR01217">
    <property type="entry name" value="PRICHEXTENSN"/>
</dbReference>
<proteinExistence type="predicted"/>
<name>A0AAX6MIM9_9PEZI</name>
<reference evidence="2 3" key="1">
    <citation type="journal article" date="2024" name="Front Chem Biol">
        <title>Unveiling the potential of Daldinia eschscholtzii MFLUCC 19-0629 through bioactivity and bioinformatics studies for enhanced sustainable agriculture production.</title>
        <authorList>
            <person name="Brooks S."/>
            <person name="Weaver J.A."/>
            <person name="Klomchit A."/>
            <person name="Alharthi S.A."/>
            <person name="Onlamun T."/>
            <person name="Nurani R."/>
            <person name="Vong T.K."/>
            <person name="Alberti F."/>
            <person name="Greco C."/>
        </authorList>
    </citation>
    <scope>NUCLEOTIDE SEQUENCE [LARGE SCALE GENOMIC DNA]</scope>
    <source>
        <strain evidence="2">MFLUCC 19-0629</strain>
    </source>
</reference>
<feature type="region of interest" description="Disordered" evidence="1">
    <location>
        <begin position="1"/>
        <end position="43"/>
    </location>
</feature>
<keyword evidence="3" id="KW-1185">Reference proteome</keyword>
<accession>A0AAX6MIM9</accession>
<feature type="region of interest" description="Disordered" evidence="1">
    <location>
        <begin position="78"/>
        <end position="127"/>
    </location>
</feature>